<sequence length="66" mass="7128">MGAAYHILGRTVQPHQLALGTIAAVAMLAIPNPFASSASKQVEIKAGSKEEEKFIAEYLQKHAEKH</sequence>
<keyword evidence="2" id="KW-0496">Mitochondrion</keyword>
<dbReference type="PANTHER" id="PTHR28074:SF1">
    <property type="entry name" value="ATP SYNTHASE SUBUNIT K, MITOCHONDRIAL"/>
    <property type="match status" value="1"/>
</dbReference>
<dbReference type="OrthoDB" id="2094445at2759"/>
<dbReference type="Proteomes" id="UP000189911">
    <property type="component" value="Chromosome C"/>
</dbReference>
<evidence type="ECO:0000313" key="5">
    <source>
        <dbReference type="Proteomes" id="UP000189911"/>
    </source>
</evidence>
<proteinExistence type="predicted"/>
<organism evidence="4 5">
    <name type="scientific">Lachancea nothofagi CBS 11611</name>
    <dbReference type="NCBI Taxonomy" id="1266666"/>
    <lineage>
        <taxon>Eukaryota</taxon>
        <taxon>Fungi</taxon>
        <taxon>Dikarya</taxon>
        <taxon>Ascomycota</taxon>
        <taxon>Saccharomycotina</taxon>
        <taxon>Saccharomycetes</taxon>
        <taxon>Saccharomycetales</taxon>
        <taxon>Saccharomycetaceae</taxon>
        <taxon>Lachancea</taxon>
    </lineage>
</organism>
<protein>
    <submittedName>
        <fullName evidence="4">LANO_0C04082g1_1</fullName>
    </submittedName>
</protein>
<dbReference type="AlphaFoldDB" id="A0A1G4J6K3"/>
<dbReference type="PANTHER" id="PTHR28074">
    <property type="entry name" value="ATP SYNTHASE SUBUNIT K, MITOCHONDRIAL"/>
    <property type="match status" value="1"/>
</dbReference>
<dbReference type="EMBL" id="LT598446">
    <property type="protein sequence ID" value="SCU85371.1"/>
    <property type="molecule type" value="Genomic_DNA"/>
</dbReference>
<dbReference type="GO" id="GO:0015986">
    <property type="term" value="P:proton motive force-driven ATP synthesis"/>
    <property type="evidence" value="ECO:0007669"/>
    <property type="project" value="TreeGrafter"/>
</dbReference>
<dbReference type="InterPro" id="IPR021278">
    <property type="entry name" value="ATP19"/>
</dbReference>
<comment type="subcellular location">
    <subcellularLocation>
        <location evidence="1">Mitochondrion membrane</location>
    </subcellularLocation>
</comment>
<dbReference type="Pfam" id="PF11022">
    <property type="entry name" value="ATP19"/>
    <property type="match status" value="1"/>
</dbReference>
<evidence type="ECO:0000256" key="3">
    <source>
        <dbReference type="ARBA" id="ARBA00023136"/>
    </source>
</evidence>
<keyword evidence="5" id="KW-1185">Reference proteome</keyword>
<evidence type="ECO:0000313" key="4">
    <source>
        <dbReference type="EMBL" id="SCU85371.1"/>
    </source>
</evidence>
<name>A0A1G4J6K3_9SACH</name>
<evidence type="ECO:0000256" key="1">
    <source>
        <dbReference type="ARBA" id="ARBA00004325"/>
    </source>
</evidence>
<accession>A0A1G4J6K3</accession>
<reference evidence="5" key="1">
    <citation type="submission" date="2016-03" db="EMBL/GenBank/DDBJ databases">
        <authorList>
            <person name="Devillers Hugo."/>
        </authorList>
    </citation>
    <scope>NUCLEOTIDE SEQUENCE [LARGE SCALE GENOMIC DNA]</scope>
</reference>
<evidence type="ECO:0000256" key="2">
    <source>
        <dbReference type="ARBA" id="ARBA00023128"/>
    </source>
</evidence>
<dbReference type="GO" id="GO:0031966">
    <property type="term" value="C:mitochondrial membrane"/>
    <property type="evidence" value="ECO:0007669"/>
    <property type="project" value="UniProtKB-SubCell"/>
</dbReference>
<gene>
    <name evidence="4" type="ORF">LANO_0C04082G</name>
</gene>
<keyword evidence="3" id="KW-0472">Membrane</keyword>